<sequence>MSWLLVRTYFLPARENGMRLPPMMTASRVDGTGEGVVDTSLFLLTRSHTVVGFARGGAQDSQYLILSVP</sequence>
<name>A0A8H9GD45_9MICO</name>
<protein>
    <submittedName>
        <fullName evidence="1">Uncharacterized protein</fullName>
    </submittedName>
</protein>
<accession>A0A8H9GD45</accession>
<dbReference type="AlphaFoldDB" id="A0A8H9GD45"/>
<dbReference type="EMBL" id="BMPT01000001">
    <property type="protein sequence ID" value="GGM09661.1"/>
    <property type="molecule type" value="Genomic_DNA"/>
</dbReference>
<organism evidence="1 2">
    <name type="scientific">Promicromonospora citrea</name>
    <dbReference type="NCBI Taxonomy" id="43677"/>
    <lineage>
        <taxon>Bacteria</taxon>
        <taxon>Bacillati</taxon>
        <taxon>Actinomycetota</taxon>
        <taxon>Actinomycetes</taxon>
        <taxon>Micrococcales</taxon>
        <taxon>Promicromonosporaceae</taxon>
        <taxon>Promicromonospora</taxon>
    </lineage>
</organism>
<proteinExistence type="predicted"/>
<evidence type="ECO:0000313" key="2">
    <source>
        <dbReference type="Proteomes" id="UP000655589"/>
    </source>
</evidence>
<gene>
    <name evidence="1" type="ORF">GCM10010102_01890</name>
</gene>
<reference evidence="1" key="2">
    <citation type="submission" date="2020-09" db="EMBL/GenBank/DDBJ databases">
        <authorList>
            <person name="Sun Q."/>
            <person name="Ohkuma M."/>
        </authorList>
    </citation>
    <scope>NUCLEOTIDE SEQUENCE</scope>
    <source>
        <strain evidence="1">JCM 3051</strain>
    </source>
</reference>
<comment type="caution">
    <text evidence="1">The sequence shown here is derived from an EMBL/GenBank/DDBJ whole genome shotgun (WGS) entry which is preliminary data.</text>
</comment>
<reference evidence="1" key="1">
    <citation type="journal article" date="2014" name="Int. J. Syst. Evol. Microbiol.">
        <title>Complete genome sequence of Corynebacterium casei LMG S-19264T (=DSM 44701T), isolated from a smear-ripened cheese.</title>
        <authorList>
            <consortium name="US DOE Joint Genome Institute (JGI-PGF)"/>
            <person name="Walter F."/>
            <person name="Albersmeier A."/>
            <person name="Kalinowski J."/>
            <person name="Ruckert C."/>
        </authorList>
    </citation>
    <scope>NUCLEOTIDE SEQUENCE</scope>
    <source>
        <strain evidence="1">JCM 3051</strain>
    </source>
</reference>
<dbReference type="Proteomes" id="UP000655589">
    <property type="component" value="Unassembled WGS sequence"/>
</dbReference>
<keyword evidence="2" id="KW-1185">Reference proteome</keyword>
<evidence type="ECO:0000313" key="1">
    <source>
        <dbReference type="EMBL" id="GGM09661.1"/>
    </source>
</evidence>